<feature type="non-terminal residue" evidence="1">
    <location>
        <position position="32"/>
    </location>
</feature>
<comment type="caution">
    <text evidence="1">The sequence shown here is derived from an EMBL/GenBank/DDBJ whole genome shotgun (WGS) entry which is preliminary data.</text>
</comment>
<reference evidence="1" key="1">
    <citation type="journal article" date="2014" name="Front. Microbiol.">
        <title>High frequency of phylogenetically diverse reductive dehalogenase-homologous genes in deep subseafloor sedimentary metagenomes.</title>
        <authorList>
            <person name="Kawai M."/>
            <person name="Futagami T."/>
            <person name="Toyoda A."/>
            <person name="Takaki Y."/>
            <person name="Nishi S."/>
            <person name="Hori S."/>
            <person name="Arai W."/>
            <person name="Tsubouchi T."/>
            <person name="Morono Y."/>
            <person name="Uchiyama I."/>
            <person name="Ito T."/>
            <person name="Fujiyama A."/>
            <person name="Inagaki F."/>
            <person name="Takami H."/>
        </authorList>
    </citation>
    <scope>NUCLEOTIDE SEQUENCE</scope>
    <source>
        <strain evidence="1">Expedition CK06-06</strain>
    </source>
</reference>
<sequence length="32" mass="3692">MKDKIISTANGNPLFIEEIVRGIEERRLSAYK</sequence>
<proteinExistence type="predicted"/>
<dbReference type="EMBL" id="BARV01008406">
    <property type="protein sequence ID" value="GAI03551.1"/>
    <property type="molecule type" value="Genomic_DNA"/>
</dbReference>
<gene>
    <name evidence="1" type="ORF">S06H3_16906</name>
</gene>
<accession>X1LCJ0</accession>
<organism evidence="1">
    <name type="scientific">marine sediment metagenome</name>
    <dbReference type="NCBI Taxonomy" id="412755"/>
    <lineage>
        <taxon>unclassified sequences</taxon>
        <taxon>metagenomes</taxon>
        <taxon>ecological metagenomes</taxon>
    </lineage>
</organism>
<dbReference type="AlphaFoldDB" id="X1LCJ0"/>
<name>X1LCJ0_9ZZZZ</name>
<evidence type="ECO:0000313" key="1">
    <source>
        <dbReference type="EMBL" id="GAI03551.1"/>
    </source>
</evidence>
<protein>
    <submittedName>
        <fullName evidence="1">Uncharacterized protein</fullName>
    </submittedName>
</protein>